<evidence type="ECO:0000256" key="6">
    <source>
        <dbReference type="ARBA" id="ARBA00022840"/>
    </source>
</evidence>
<dbReference type="NCBIfam" id="TIGR02433">
    <property type="entry name" value="lysidine_TilS_C"/>
    <property type="match status" value="1"/>
</dbReference>
<evidence type="ECO:0000256" key="8">
    <source>
        <dbReference type="HAMAP-Rule" id="MF_01161"/>
    </source>
</evidence>
<keyword evidence="3 8" id="KW-0436">Ligase</keyword>
<evidence type="ECO:0000256" key="3">
    <source>
        <dbReference type="ARBA" id="ARBA00022598"/>
    </source>
</evidence>
<dbReference type="GO" id="GO:0032267">
    <property type="term" value="F:tRNA(Ile)-lysidine synthase activity"/>
    <property type="evidence" value="ECO:0007669"/>
    <property type="project" value="UniProtKB-EC"/>
</dbReference>
<dbReference type="EC" id="6.3.4.19" evidence="8"/>
<evidence type="ECO:0000256" key="2">
    <source>
        <dbReference type="ARBA" id="ARBA00022490"/>
    </source>
</evidence>
<accession>A0ABW9ZT45</accession>
<dbReference type="InterPro" id="IPR012094">
    <property type="entry name" value="tRNA_Ile_lys_synt"/>
</dbReference>
<dbReference type="SMART" id="SM00977">
    <property type="entry name" value="TilS_C"/>
    <property type="match status" value="1"/>
</dbReference>
<keyword evidence="11" id="KW-1185">Reference proteome</keyword>
<dbReference type="CDD" id="cd01992">
    <property type="entry name" value="TilS_N"/>
    <property type="match status" value="1"/>
</dbReference>
<comment type="catalytic activity">
    <reaction evidence="7 8">
        <text>cytidine(34) in tRNA(Ile2) + L-lysine + ATP = lysidine(34) in tRNA(Ile2) + AMP + diphosphate + H(+)</text>
        <dbReference type="Rhea" id="RHEA:43744"/>
        <dbReference type="Rhea" id="RHEA-COMP:10625"/>
        <dbReference type="Rhea" id="RHEA-COMP:10670"/>
        <dbReference type="ChEBI" id="CHEBI:15378"/>
        <dbReference type="ChEBI" id="CHEBI:30616"/>
        <dbReference type="ChEBI" id="CHEBI:32551"/>
        <dbReference type="ChEBI" id="CHEBI:33019"/>
        <dbReference type="ChEBI" id="CHEBI:82748"/>
        <dbReference type="ChEBI" id="CHEBI:83665"/>
        <dbReference type="ChEBI" id="CHEBI:456215"/>
        <dbReference type="EC" id="6.3.4.19"/>
    </reaction>
</comment>
<dbReference type="NCBIfam" id="TIGR02432">
    <property type="entry name" value="lysidine_TilS_N"/>
    <property type="match status" value="1"/>
</dbReference>
<evidence type="ECO:0000256" key="1">
    <source>
        <dbReference type="ARBA" id="ARBA00004496"/>
    </source>
</evidence>
<evidence type="ECO:0000259" key="9">
    <source>
        <dbReference type="SMART" id="SM00977"/>
    </source>
</evidence>
<keyword evidence="4 8" id="KW-0819">tRNA processing</keyword>
<dbReference type="SUPFAM" id="SSF52402">
    <property type="entry name" value="Adenine nucleotide alpha hydrolases-like"/>
    <property type="match status" value="1"/>
</dbReference>
<comment type="subcellular location">
    <subcellularLocation>
        <location evidence="1 8">Cytoplasm</location>
    </subcellularLocation>
</comment>
<dbReference type="SUPFAM" id="SSF56037">
    <property type="entry name" value="PheT/TilS domain"/>
    <property type="match status" value="1"/>
</dbReference>
<organism evidence="10 11">
    <name type="scientific">Sediminibacterium roseum</name>
    <dbReference type="NCBI Taxonomy" id="1978412"/>
    <lineage>
        <taxon>Bacteria</taxon>
        <taxon>Pseudomonadati</taxon>
        <taxon>Bacteroidota</taxon>
        <taxon>Chitinophagia</taxon>
        <taxon>Chitinophagales</taxon>
        <taxon>Chitinophagaceae</taxon>
        <taxon>Sediminibacterium</taxon>
    </lineage>
</organism>
<feature type="domain" description="Lysidine-tRNA(Ile) synthetase C-terminal" evidence="9">
    <location>
        <begin position="337"/>
        <end position="409"/>
    </location>
</feature>
<evidence type="ECO:0000313" key="11">
    <source>
        <dbReference type="Proteomes" id="UP000753802"/>
    </source>
</evidence>
<comment type="caution">
    <text evidence="8">Lacks conserved residue(s) required for the propagation of feature annotation.</text>
</comment>
<dbReference type="InterPro" id="IPR014729">
    <property type="entry name" value="Rossmann-like_a/b/a_fold"/>
</dbReference>
<protein>
    <recommendedName>
        <fullName evidence="8">tRNA(Ile)-lysidine synthase</fullName>
        <ecNumber evidence="8">6.3.4.19</ecNumber>
    </recommendedName>
    <alternativeName>
        <fullName evidence="8">tRNA(Ile)-2-lysyl-cytidine synthase</fullName>
    </alternativeName>
    <alternativeName>
        <fullName evidence="8">tRNA(Ile)-lysidine synthetase</fullName>
    </alternativeName>
</protein>
<keyword evidence="2 8" id="KW-0963">Cytoplasm</keyword>
<gene>
    <name evidence="8 10" type="primary">tilS</name>
    <name evidence="10" type="ORF">GWC95_10220</name>
</gene>
<dbReference type="InterPro" id="IPR011063">
    <property type="entry name" value="TilS/TtcA_N"/>
</dbReference>
<comment type="function">
    <text evidence="8">Ligates lysine onto the cytidine present at position 34 of the AUA codon-specific tRNA(Ile) that contains the anticodon CAU, in an ATP-dependent manner. Cytidine is converted to lysidine, thus changing the amino acid specificity of the tRNA from methionine to isoleucine.</text>
</comment>
<comment type="caution">
    <text evidence="10">The sequence shown here is derived from an EMBL/GenBank/DDBJ whole genome shotgun (WGS) entry which is preliminary data.</text>
</comment>
<dbReference type="InterPro" id="IPR012796">
    <property type="entry name" value="Lysidine-tRNA-synth_C"/>
</dbReference>
<dbReference type="PANTHER" id="PTHR43033">
    <property type="entry name" value="TRNA(ILE)-LYSIDINE SYNTHASE-RELATED"/>
    <property type="match status" value="1"/>
</dbReference>
<evidence type="ECO:0000313" key="10">
    <source>
        <dbReference type="EMBL" id="NCI50298.1"/>
    </source>
</evidence>
<keyword evidence="5" id="KW-0547">Nucleotide-binding</keyword>
<dbReference type="InterPro" id="IPR012795">
    <property type="entry name" value="tRNA_Ile_lys_synt_N"/>
</dbReference>
<dbReference type="Gene3D" id="3.40.50.620">
    <property type="entry name" value="HUPs"/>
    <property type="match status" value="1"/>
</dbReference>
<dbReference type="Pfam" id="PF11734">
    <property type="entry name" value="TilS_C"/>
    <property type="match status" value="1"/>
</dbReference>
<comment type="similarity">
    <text evidence="8">Belongs to the tRNA(Ile)-lysidine synthase family.</text>
</comment>
<dbReference type="EMBL" id="JAACJS010000012">
    <property type="protein sequence ID" value="NCI50298.1"/>
    <property type="molecule type" value="Genomic_DNA"/>
</dbReference>
<dbReference type="Proteomes" id="UP000753802">
    <property type="component" value="Unassembled WGS sequence"/>
</dbReference>
<reference evidence="10 11" key="1">
    <citation type="submission" date="2020-01" db="EMBL/GenBank/DDBJ databases">
        <title>Genome analysis.</title>
        <authorList>
            <person name="Wu S."/>
            <person name="Wang G."/>
        </authorList>
    </citation>
    <scope>NUCLEOTIDE SEQUENCE [LARGE SCALE GENOMIC DNA]</scope>
    <source>
        <strain evidence="10 11">SYL130</strain>
    </source>
</reference>
<dbReference type="Pfam" id="PF01171">
    <property type="entry name" value="ATP_bind_3"/>
    <property type="match status" value="1"/>
</dbReference>
<dbReference type="HAMAP" id="MF_01161">
    <property type="entry name" value="tRNA_Ile_lys_synt"/>
    <property type="match status" value="1"/>
</dbReference>
<evidence type="ECO:0000256" key="5">
    <source>
        <dbReference type="ARBA" id="ARBA00022741"/>
    </source>
</evidence>
<keyword evidence="6" id="KW-0067">ATP-binding</keyword>
<proteinExistence type="inferred from homology"/>
<sequence>MDSVVLVNLVHESGFDYTIAHCNFQLRGEESQRDENFVRALAEEYGREVLVKKFDTAAYAATNKTAIQEAARNLRYQWFSEVIAGWDKPSFIVTAHHADDNIETLLMHFFRGTGIQGLMGIQPIVAERRIIRPLLSFKKKDLVEYAKQEALDFVEDSSNASDKYTRNFFRNQLLPQIREVFPQVDDNLVKNIERFNEVSVLYKQSIDLHLSKLVEQKNNEIHVPVLKLKKAKPLHTIAWELIKPFGFSAAQTEEVVKLLEADSGSYQSSPTHRIIRNRNWLIIAPLAIGAAQHILVGEEDKKVAFENGVLTFHCAKFNNQSDTNEAWLDPSVISYPLLLRKCKTGDYFYPLGMQKKKKLSRFFIDQKLSRTEKENTWVIESAGRIAWVIGQRIDDRFKISDPSKDAICIRFEKTGR</sequence>
<evidence type="ECO:0000256" key="7">
    <source>
        <dbReference type="ARBA" id="ARBA00048539"/>
    </source>
</evidence>
<name>A0ABW9ZT45_9BACT</name>
<dbReference type="PANTHER" id="PTHR43033:SF1">
    <property type="entry name" value="TRNA(ILE)-LYSIDINE SYNTHASE-RELATED"/>
    <property type="match status" value="1"/>
</dbReference>
<evidence type="ECO:0000256" key="4">
    <source>
        <dbReference type="ARBA" id="ARBA00022694"/>
    </source>
</evidence>